<evidence type="ECO:0000313" key="3">
    <source>
        <dbReference type="Proteomes" id="UP001255856"/>
    </source>
</evidence>
<dbReference type="InterPro" id="IPR009000">
    <property type="entry name" value="Transl_B-barrel_sf"/>
</dbReference>
<dbReference type="InterPro" id="IPR035647">
    <property type="entry name" value="EFG_III/V"/>
</dbReference>
<dbReference type="GO" id="GO:0005525">
    <property type="term" value="F:GTP binding"/>
    <property type="evidence" value="ECO:0007669"/>
    <property type="project" value="InterPro"/>
</dbReference>
<dbReference type="Gene3D" id="3.40.50.300">
    <property type="entry name" value="P-loop containing nucleotide triphosphate hydrolases"/>
    <property type="match status" value="1"/>
</dbReference>
<dbReference type="Proteomes" id="UP001255856">
    <property type="component" value="Unassembled WGS sequence"/>
</dbReference>
<dbReference type="CDD" id="cd01891">
    <property type="entry name" value="TypA_BipA"/>
    <property type="match status" value="1"/>
</dbReference>
<organism evidence="2 3">
    <name type="scientific">Prototheca wickerhamii</name>
    <dbReference type="NCBI Taxonomy" id="3111"/>
    <lineage>
        <taxon>Eukaryota</taxon>
        <taxon>Viridiplantae</taxon>
        <taxon>Chlorophyta</taxon>
        <taxon>core chlorophytes</taxon>
        <taxon>Trebouxiophyceae</taxon>
        <taxon>Chlorellales</taxon>
        <taxon>Chlorellaceae</taxon>
        <taxon>Prototheca</taxon>
    </lineage>
</organism>
<dbReference type="InterPro" id="IPR027417">
    <property type="entry name" value="P-loop_NTPase"/>
</dbReference>
<dbReference type="FunFam" id="3.40.50.300:FF:000463">
    <property type="entry name" value="GTP-binding protein TypA"/>
    <property type="match status" value="1"/>
</dbReference>
<dbReference type="SUPFAM" id="SSF54980">
    <property type="entry name" value="EF-G C-terminal domain-like"/>
    <property type="match status" value="1"/>
</dbReference>
<dbReference type="EMBL" id="JASFZW010000004">
    <property type="protein sequence ID" value="KAK2078859.1"/>
    <property type="molecule type" value="Genomic_DNA"/>
</dbReference>
<gene>
    <name evidence="2" type="ORF">QBZ16_003699</name>
</gene>
<comment type="caution">
    <text evidence="2">The sequence shown here is derived from an EMBL/GenBank/DDBJ whole genome shotgun (WGS) entry which is preliminary data.</text>
</comment>
<dbReference type="NCBIfam" id="TIGR00231">
    <property type="entry name" value="small_GTP"/>
    <property type="match status" value="1"/>
</dbReference>
<feature type="domain" description="Tr-type G" evidence="1">
    <location>
        <begin position="4"/>
        <end position="204"/>
    </location>
</feature>
<dbReference type="CDD" id="cd03691">
    <property type="entry name" value="BipA_TypA_II"/>
    <property type="match status" value="1"/>
</dbReference>
<dbReference type="InterPro" id="IPR047041">
    <property type="entry name" value="BipA_GTP-bd_dom"/>
</dbReference>
<sequence>MDPSLIRSFAIIAHVDHGKTTLVDKLLTSGGGEAVTDDRVMDSNEFERERGITISSKYTSFQYKGHTLNVVDTPGHADFGGEVERVLGMVDGAVLLVDATEGPLSQTKFVVEKALKRGLKPLVVLNKVDRPSATPGRCGEVESAAFDVFAALGADDEQLDFPVLYASARQGWASGSLPEPEEMPAASGMAPLLDALLAHVPAPEAEVEAPFRFLSVLSERDPYLGRVSTGRIASGRVRVGDAVKVIKHTGEQQAGFKVTRLFKRQGTRTLELEAAVAGDIVSIAGAPAAGVADTICDPAVDAGLPPGQVDPPTLSMVFSPNSSPLAGREGSQLTASKIGDRLRLEASTNVSLRVLPVEGGGGEAFEVQARGELQLGLLIENMRREGFELSVSPPRVVYREEGGVRLEPVEEVVCEVLNEHAGDVIAMLNNRKGEVG</sequence>
<reference evidence="2" key="1">
    <citation type="submission" date="2021-01" db="EMBL/GenBank/DDBJ databases">
        <authorList>
            <person name="Eckstrom K.M.E."/>
        </authorList>
    </citation>
    <scope>NUCLEOTIDE SEQUENCE</scope>
    <source>
        <strain evidence="2">UVCC 0001</strain>
    </source>
</reference>
<accession>A0AAD9II02</accession>
<dbReference type="PRINTS" id="PR00315">
    <property type="entry name" value="ELONGATNFCT"/>
</dbReference>
<dbReference type="InterPro" id="IPR047042">
    <property type="entry name" value="BipA_II"/>
</dbReference>
<protein>
    <recommendedName>
        <fullName evidence="1">Tr-type G domain-containing protein</fullName>
    </recommendedName>
</protein>
<dbReference type="Pfam" id="PF00009">
    <property type="entry name" value="GTP_EFTU"/>
    <property type="match status" value="1"/>
</dbReference>
<dbReference type="GO" id="GO:0005829">
    <property type="term" value="C:cytosol"/>
    <property type="evidence" value="ECO:0007669"/>
    <property type="project" value="TreeGrafter"/>
</dbReference>
<dbReference type="Gene3D" id="3.30.70.870">
    <property type="entry name" value="Elongation Factor G (Translational Gtpase), domain 3"/>
    <property type="match status" value="1"/>
</dbReference>
<dbReference type="InterPro" id="IPR004161">
    <property type="entry name" value="EFTu-like_2"/>
</dbReference>
<dbReference type="Pfam" id="PF03144">
    <property type="entry name" value="GTP_EFTU_D2"/>
    <property type="match status" value="1"/>
</dbReference>
<dbReference type="PROSITE" id="PS00301">
    <property type="entry name" value="G_TR_1"/>
    <property type="match status" value="1"/>
</dbReference>
<dbReference type="PANTHER" id="PTHR42908">
    <property type="entry name" value="TRANSLATION ELONGATION FACTOR-RELATED"/>
    <property type="match status" value="1"/>
</dbReference>
<dbReference type="InterPro" id="IPR000795">
    <property type="entry name" value="T_Tr_GTP-bd_dom"/>
</dbReference>
<dbReference type="GO" id="GO:0003924">
    <property type="term" value="F:GTPase activity"/>
    <property type="evidence" value="ECO:0007669"/>
    <property type="project" value="InterPro"/>
</dbReference>
<dbReference type="PANTHER" id="PTHR42908:SF8">
    <property type="entry name" value="TR-TYPE G DOMAIN-CONTAINING PROTEIN"/>
    <property type="match status" value="1"/>
</dbReference>
<dbReference type="Gene3D" id="3.30.70.240">
    <property type="match status" value="1"/>
</dbReference>
<dbReference type="Gene3D" id="2.40.30.10">
    <property type="entry name" value="Translation factors"/>
    <property type="match status" value="1"/>
</dbReference>
<proteinExistence type="predicted"/>
<evidence type="ECO:0000313" key="2">
    <source>
        <dbReference type="EMBL" id="KAK2078859.1"/>
    </source>
</evidence>
<dbReference type="SUPFAM" id="SSF50447">
    <property type="entry name" value="Translation proteins"/>
    <property type="match status" value="1"/>
</dbReference>
<dbReference type="AlphaFoldDB" id="A0AAD9II02"/>
<name>A0AAD9II02_PROWI</name>
<keyword evidence="3" id="KW-1185">Reference proteome</keyword>
<dbReference type="InterPro" id="IPR031157">
    <property type="entry name" value="G_TR_CS"/>
</dbReference>
<evidence type="ECO:0000259" key="1">
    <source>
        <dbReference type="PROSITE" id="PS51722"/>
    </source>
</evidence>
<dbReference type="PROSITE" id="PS51722">
    <property type="entry name" value="G_TR_2"/>
    <property type="match status" value="1"/>
</dbReference>
<dbReference type="GO" id="GO:1990904">
    <property type="term" value="C:ribonucleoprotein complex"/>
    <property type="evidence" value="ECO:0007669"/>
    <property type="project" value="TreeGrafter"/>
</dbReference>
<dbReference type="SUPFAM" id="SSF52540">
    <property type="entry name" value="P-loop containing nucleoside triphosphate hydrolases"/>
    <property type="match status" value="1"/>
</dbReference>
<dbReference type="InterPro" id="IPR005225">
    <property type="entry name" value="Small_GTP-bd"/>
</dbReference>